<gene>
    <name evidence="1" type="ORF">BJ138DRAFT_1017374</name>
</gene>
<name>A0ACB7ZWT8_9AGAM</name>
<dbReference type="Proteomes" id="UP000790377">
    <property type="component" value="Unassembled WGS sequence"/>
</dbReference>
<evidence type="ECO:0000313" key="1">
    <source>
        <dbReference type="EMBL" id="KAH7905695.1"/>
    </source>
</evidence>
<evidence type="ECO:0000313" key="2">
    <source>
        <dbReference type="Proteomes" id="UP000790377"/>
    </source>
</evidence>
<proteinExistence type="predicted"/>
<accession>A0ACB7ZWT8</accession>
<organism evidence="1 2">
    <name type="scientific">Hygrophoropsis aurantiaca</name>
    <dbReference type="NCBI Taxonomy" id="72124"/>
    <lineage>
        <taxon>Eukaryota</taxon>
        <taxon>Fungi</taxon>
        <taxon>Dikarya</taxon>
        <taxon>Basidiomycota</taxon>
        <taxon>Agaricomycotina</taxon>
        <taxon>Agaricomycetes</taxon>
        <taxon>Agaricomycetidae</taxon>
        <taxon>Boletales</taxon>
        <taxon>Coniophorineae</taxon>
        <taxon>Hygrophoropsidaceae</taxon>
        <taxon>Hygrophoropsis</taxon>
    </lineage>
</organism>
<reference evidence="1" key="1">
    <citation type="journal article" date="2021" name="New Phytol.">
        <title>Evolutionary innovations through gain and loss of genes in the ectomycorrhizal Boletales.</title>
        <authorList>
            <person name="Wu G."/>
            <person name="Miyauchi S."/>
            <person name="Morin E."/>
            <person name="Kuo A."/>
            <person name="Drula E."/>
            <person name="Varga T."/>
            <person name="Kohler A."/>
            <person name="Feng B."/>
            <person name="Cao Y."/>
            <person name="Lipzen A."/>
            <person name="Daum C."/>
            <person name="Hundley H."/>
            <person name="Pangilinan J."/>
            <person name="Johnson J."/>
            <person name="Barry K."/>
            <person name="LaButti K."/>
            <person name="Ng V."/>
            <person name="Ahrendt S."/>
            <person name="Min B."/>
            <person name="Choi I.G."/>
            <person name="Park H."/>
            <person name="Plett J.M."/>
            <person name="Magnuson J."/>
            <person name="Spatafora J.W."/>
            <person name="Nagy L.G."/>
            <person name="Henrissat B."/>
            <person name="Grigoriev I.V."/>
            <person name="Yang Z.L."/>
            <person name="Xu J."/>
            <person name="Martin F.M."/>
        </authorList>
    </citation>
    <scope>NUCLEOTIDE SEQUENCE</scope>
    <source>
        <strain evidence="1">ATCC 28755</strain>
    </source>
</reference>
<sequence length="328" mass="37464">MESAKEQVHGEFRVLRKITEADSPFLTPLLRAFSDEDNVYFVMRQYPGNLDQFLRSKLVKTIQPSQTRIWMAELVLAIEQLHELKIIHRDLKPDNILISPSGHLCVGDFGLAVDLNLEPHESLEDVFLSCGGGTFQYSAPETQGDFNYKADHYAVGLIMLEMCLATGLPWYGDCDPYRDSFPSPRTFVEHLPDLDARELLHKLLDESPTERPSWDEVREMAFFQNIDWGMIERRQYNSDPCIHPARMGNPARTLKGIYERLGPAIDHIKKHVRDKALRGIGPGALDIDYHCPQHMYHDPEHGLSCRLLGKGKCFYRVDALSGSDKFHG</sequence>
<comment type="caution">
    <text evidence="1">The sequence shown here is derived from an EMBL/GenBank/DDBJ whole genome shotgun (WGS) entry which is preliminary data.</text>
</comment>
<protein>
    <submittedName>
        <fullName evidence="1">Kinase-like domain-containing protein</fullName>
    </submittedName>
</protein>
<keyword evidence="2" id="KW-1185">Reference proteome</keyword>
<dbReference type="EMBL" id="MU268140">
    <property type="protein sequence ID" value="KAH7905695.1"/>
    <property type="molecule type" value="Genomic_DNA"/>
</dbReference>